<gene>
    <name evidence="2" type="ORF">ATNIH1004_000917</name>
    <name evidence="3" type="ORF">EYZ11_012092</name>
</gene>
<comment type="caution">
    <text evidence="3">The sequence shown here is derived from an EMBL/GenBank/DDBJ whole genome shotgun (WGS) entry which is preliminary data.</text>
</comment>
<feature type="region of interest" description="Disordered" evidence="1">
    <location>
        <begin position="1"/>
        <end position="74"/>
    </location>
</feature>
<protein>
    <submittedName>
        <fullName evidence="3">Uncharacterized protein</fullName>
    </submittedName>
</protein>
<evidence type="ECO:0000313" key="2">
    <source>
        <dbReference type="EMBL" id="KAA8652017.1"/>
    </source>
</evidence>
<feature type="compositionally biased region" description="Polar residues" evidence="1">
    <location>
        <begin position="64"/>
        <end position="74"/>
    </location>
</feature>
<sequence length="180" mass="19979">MRPSLTHLHTSFNPSDRIPDPTPPPTTTTPTSSSSPLRRFYRGRRPISDARSDRTTTTGTATTESPRSHSQSPLRLSMSSMFFRPAVLLRQRPSKVDLALSAEQTRADKDAIERQGLQLMEPRPVDPVAVLLDVVALGHESEPELESLGDRTSRLSQASSRWSQPRFVMGGIFEVMEGRA</sequence>
<dbReference type="Proteomes" id="UP000308092">
    <property type="component" value="Unassembled WGS sequence"/>
</dbReference>
<proteinExistence type="predicted"/>
<keyword evidence="4" id="KW-1185">Reference proteome</keyword>
<dbReference type="VEuPathDB" id="FungiDB:EYZ11_012092"/>
<dbReference type="OrthoDB" id="4588567at2759"/>
<dbReference type="AlphaFoldDB" id="A0A4S3J136"/>
<reference evidence="2 5" key="2">
    <citation type="submission" date="2019-08" db="EMBL/GenBank/DDBJ databases">
        <title>The genome sequence of a newly discovered highly antifungal drug resistant Aspergillus species, Aspergillus tanneri NIH 1004.</title>
        <authorList>
            <person name="Mounaud S."/>
            <person name="Singh I."/>
            <person name="Joardar V."/>
            <person name="Pakala S."/>
            <person name="Pakala S."/>
            <person name="Venepally P."/>
            <person name="Chung J.K."/>
            <person name="Losada L."/>
            <person name="Nierman W.C."/>
        </authorList>
    </citation>
    <scope>NUCLEOTIDE SEQUENCE [LARGE SCALE GENOMIC DNA]</scope>
    <source>
        <strain evidence="2 5">NIH1004</strain>
    </source>
</reference>
<dbReference type="Proteomes" id="UP000324241">
    <property type="component" value="Unassembled WGS sequence"/>
</dbReference>
<evidence type="ECO:0000313" key="3">
    <source>
        <dbReference type="EMBL" id="THC88459.1"/>
    </source>
</evidence>
<dbReference type="RefSeq" id="XP_033431378.1">
    <property type="nucleotide sequence ID" value="XM_033565621.1"/>
</dbReference>
<organism evidence="3 4">
    <name type="scientific">Aspergillus tanneri</name>
    <dbReference type="NCBI Taxonomy" id="1220188"/>
    <lineage>
        <taxon>Eukaryota</taxon>
        <taxon>Fungi</taxon>
        <taxon>Dikarya</taxon>
        <taxon>Ascomycota</taxon>
        <taxon>Pezizomycotina</taxon>
        <taxon>Eurotiomycetes</taxon>
        <taxon>Eurotiomycetidae</taxon>
        <taxon>Eurotiales</taxon>
        <taxon>Aspergillaceae</taxon>
        <taxon>Aspergillus</taxon>
        <taxon>Aspergillus subgen. Circumdati</taxon>
    </lineage>
</organism>
<evidence type="ECO:0000313" key="4">
    <source>
        <dbReference type="Proteomes" id="UP000308092"/>
    </source>
</evidence>
<name>A0A4S3J136_9EURO</name>
<reference evidence="3 4" key="1">
    <citation type="submission" date="2019-03" db="EMBL/GenBank/DDBJ databases">
        <title>The genome sequence of a newly discovered highly antifungal drug resistant Aspergillus species, Aspergillus tanneri NIH 1004.</title>
        <authorList>
            <person name="Mounaud S."/>
            <person name="Singh I."/>
            <person name="Joardar V."/>
            <person name="Pakala S."/>
            <person name="Pakala S."/>
            <person name="Venepally P."/>
            <person name="Hoover J."/>
            <person name="Nierman W."/>
            <person name="Chung J."/>
            <person name="Losada L."/>
        </authorList>
    </citation>
    <scope>NUCLEOTIDE SEQUENCE [LARGE SCALE GENOMIC DNA]</scope>
    <source>
        <strain evidence="3 4">NIH1004</strain>
    </source>
</reference>
<evidence type="ECO:0000313" key="5">
    <source>
        <dbReference type="Proteomes" id="UP000324241"/>
    </source>
</evidence>
<dbReference type="EMBL" id="QUQM01000002">
    <property type="protein sequence ID" value="KAA8652017.1"/>
    <property type="molecule type" value="Genomic_DNA"/>
</dbReference>
<dbReference type="GeneID" id="54323619"/>
<evidence type="ECO:0000256" key="1">
    <source>
        <dbReference type="SAM" id="MobiDB-lite"/>
    </source>
</evidence>
<dbReference type="EMBL" id="SOSA01000841">
    <property type="protein sequence ID" value="THC88459.1"/>
    <property type="molecule type" value="Genomic_DNA"/>
</dbReference>
<accession>A0A4S3J136</accession>